<accession>A0A4P8XEQ2</accession>
<dbReference type="EMBL" id="CP040396">
    <property type="protein sequence ID" value="QCT00795.1"/>
    <property type="molecule type" value="Genomic_DNA"/>
</dbReference>
<proteinExistence type="predicted"/>
<evidence type="ECO:0000313" key="2">
    <source>
        <dbReference type="Proteomes" id="UP000300879"/>
    </source>
</evidence>
<dbReference type="Proteomes" id="UP000300879">
    <property type="component" value="Chromosome"/>
</dbReference>
<protein>
    <submittedName>
        <fullName evidence="1">Uncharacterized protein</fullName>
    </submittedName>
</protein>
<evidence type="ECO:0000313" key="1">
    <source>
        <dbReference type="EMBL" id="QCT00795.1"/>
    </source>
</evidence>
<name>A0A4P8XEQ2_9BACL</name>
<reference evidence="1 2" key="1">
    <citation type="submission" date="2019-05" db="EMBL/GenBank/DDBJ databases">
        <authorList>
            <person name="Chen C."/>
        </authorList>
    </citation>
    <scope>NUCLEOTIDE SEQUENCE [LARGE SCALE GENOMIC DNA]</scope>
    <source>
        <strain evidence="1 2">HB172198</strain>
    </source>
</reference>
<keyword evidence="2" id="KW-1185">Reference proteome</keyword>
<sequence>MELQNLAFYSDINEIIHAINKDTNAVEYIIQGGSYHG</sequence>
<dbReference type="KEGG" id="palo:E6C60_0067"/>
<gene>
    <name evidence="1" type="ORF">E6C60_0067</name>
</gene>
<dbReference type="AlphaFoldDB" id="A0A4P8XEQ2"/>
<organism evidence="1 2">
    <name type="scientific">Paenibacillus algicola</name>
    <dbReference type="NCBI Taxonomy" id="2565926"/>
    <lineage>
        <taxon>Bacteria</taxon>
        <taxon>Bacillati</taxon>
        <taxon>Bacillota</taxon>
        <taxon>Bacilli</taxon>
        <taxon>Bacillales</taxon>
        <taxon>Paenibacillaceae</taxon>
        <taxon>Paenibacillus</taxon>
    </lineage>
</organism>